<evidence type="ECO:0000256" key="1">
    <source>
        <dbReference type="SAM" id="Phobius"/>
    </source>
</evidence>
<keyword evidence="3" id="KW-1185">Reference proteome</keyword>
<name>A0A8H9BUC9_STAPS</name>
<feature type="transmembrane region" description="Helical" evidence="1">
    <location>
        <begin position="21"/>
        <end position="42"/>
    </location>
</feature>
<keyword evidence="1" id="KW-1133">Transmembrane helix</keyword>
<sequence length="89" mass="10457">MKEIIKKIADIMNYEVWYKKLILLIVLSGLLIVGVLLVDALINVIRILFNIELFVFLSPVFALLFLFACQIKYPKDKTRNYSEYAKNRM</sequence>
<dbReference type="RefSeq" id="WP_140241663.1">
    <property type="nucleotide sequence ID" value="NZ_CAJETO010000003.1"/>
</dbReference>
<keyword evidence="1" id="KW-0812">Transmembrane</keyword>
<dbReference type="Proteomes" id="UP000600220">
    <property type="component" value="Unassembled WGS sequence"/>
</dbReference>
<gene>
    <name evidence="2" type="ORF">EGV54_05075</name>
</gene>
<evidence type="ECO:0000313" key="3">
    <source>
        <dbReference type="Proteomes" id="UP000600220"/>
    </source>
</evidence>
<evidence type="ECO:0000313" key="2">
    <source>
        <dbReference type="EMBL" id="EGQ4384465.1"/>
    </source>
</evidence>
<comment type="caution">
    <text evidence="2">The sequence shown here is derived from an EMBL/GenBank/DDBJ whole genome shotgun (WGS) entry which is preliminary data.</text>
</comment>
<feature type="transmembrane region" description="Helical" evidence="1">
    <location>
        <begin position="48"/>
        <end position="69"/>
    </location>
</feature>
<organism evidence="2 3">
    <name type="scientific">Staphylococcus pseudintermedius</name>
    <dbReference type="NCBI Taxonomy" id="283734"/>
    <lineage>
        <taxon>Bacteria</taxon>
        <taxon>Bacillati</taxon>
        <taxon>Bacillota</taxon>
        <taxon>Bacilli</taxon>
        <taxon>Bacillales</taxon>
        <taxon>Staphylococcaceae</taxon>
        <taxon>Staphylococcus</taxon>
        <taxon>Staphylococcus intermedius group</taxon>
    </lineage>
</organism>
<dbReference type="EMBL" id="AAXKXX010000004">
    <property type="protein sequence ID" value="EGQ4384465.1"/>
    <property type="molecule type" value="Genomic_DNA"/>
</dbReference>
<keyword evidence="1" id="KW-0472">Membrane</keyword>
<dbReference type="AlphaFoldDB" id="A0A8H9BUC9"/>
<proteinExistence type="predicted"/>
<accession>A0A8H9BUC9</accession>
<protein>
    <submittedName>
        <fullName evidence="2">Uncharacterized protein</fullName>
    </submittedName>
</protein>
<reference evidence="2 3" key="1">
    <citation type="submission" date="2018-11" db="EMBL/GenBank/DDBJ databases">
        <authorList>
            <consortium name="Veterinary Laboratory Investigation and Response Network"/>
        </authorList>
    </citation>
    <scope>NUCLEOTIDE SEQUENCE [LARGE SCALE GENOMIC DNA]</scope>
    <source>
        <strain evidence="2 3">SPSE-18-VL-LA-PA-Ryan-0021</strain>
    </source>
</reference>